<reference evidence="1 2" key="1">
    <citation type="submission" date="2021-06" db="EMBL/GenBank/DDBJ databases">
        <title>Sphingomonas sp. XMGL2, whole genome shotgun sequencing project.</title>
        <authorList>
            <person name="Zhao G."/>
            <person name="Shen L."/>
        </authorList>
    </citation>
    <scope>NUCLEOTIDE SEQUENCE [LARGE SCALE GENOMIC DNA]</scope>
    <source>
        <strain evidence="1 2">XMGL2</strain>
    </source>
</reference>
<organism evidence="1 2">
    <name type="scientific">Sphingomonas quercus</name>
    <dbReference type="NCBI Taxonomy" id="2842451"/>
    <lineage>
        <taxon>Bacteria</taxon>
        <taxon>Pseudomonadati</taxon>
        <taxon>Pseudomonadota</taxon>
        <taxon>Alphaproteobacteria</taxon>
        <taxon>Sphingomonadales</taxon>
        <taxon>Sphingomonadaceae</taxon>
        <taxon>Sphingomonas</taxon>
    </lineage>
</organism>
<keyword evidence="2" id="KW-1185">Reference proteome</keyword>
<dbReference type="InterPro" id="IPR004380">
    <property type="entry name" value="Asp_race"/>
</dbReference>
<proteinExistence type="predicted"/>
<dbReference type="EMBL" id="JAHKRT010000008">
    <property type="protein sequence ID" value="MBU3079205.1"/>
    <property type="molecule type" value="Genomic_DNA"/>
</dbReference>
<dbReference type="InterPro" id="IPR015942">
    <property type="entry name" value="Asp/Glu/hydantoin_racemase"/>
</dbReference>
<keyword evidence="1" id="KW-0413">Isomerase</keyword>
<dbReference type="PANTHER" id="PTHR21198:SF7">
    <property type="entry name" value="ASPARTATE-GLUTAMATE RACEMASE FAMILY"/>
    <property type="match status" value="1"/>
</dbReference>
<dbReference type="Pfam" id="PF01177">
    <property type="entry name" value="Asp_Glu_race"/>
    <property type="match status" value="1"/>
</dbReference>
<accession>A0ABS6BLM0</accession>
<evidence type="ECO:0000313" key="2">
    <source>
        <dbReference type="Proteomes" id="UP000776276"/>
    </source>
</evidence>
<dbReference type="Proteomes" id="UP000776276">
    <property type="component" value="Unassembled WGS sequence"/>
</dbReference>
<dbReference type="EC" id="5.1.1.-" evidence="1"/>
<gene>
    <name evidence="1" type="ORF">KOF26_15200</name>
</gene>
<dbReference type="GO" id="GO:0016853">
    <property type="term" value="F:isomerase activity"/>
    <property type="evidence" value="ECO:0007669"/>
    <property type="project" value="UniProtKB-KW"/>
</dbReference>
<sequence length="227" mass="23125">MKGVIGILGGMGPAATVDFMARLLAATPAQRDEDHYRILVDCNPHVPNRNRAAAGEASPPGPVLAGMARGLERQGATLLAMPCNAAHAYTADIRAAVSIPFVSMIEETGAALAARHPEARRVGLLAVDGTLAAGLYQPYLPEPVLLPAEAQAHFMALIYRIKAGDTSAKARAEMAAFAATLVDAGAQAVVAGCTEVPLVLDGGDVAAPLLSTTDILVAATLALASAG</sequence>
<dbReference type="RefSeq" id="WP_216326857.1">
    <property type="nucleotide sequence ID" value="NZ_JAHKRT010000008.1"/>
</dbReference>
<dbReference type="NCBIfam" id="TIGR00035">
    <property type="entry name" value="asp_race"/>
    <property type="match status" value="1"/>
</dbReference>
<evidence type="ECO:0000313" key="1">
    <source>
        <dbReference type="EMBL" id="MBU3079205.1"/>
    </source>
</evidence>
<dbReference type="PANTHER" id="PTHR21198">
    <property type="entry name" value="GLUTAMATE RACEMASE"/>
    <property type="match status" value="1"/>
</dbReference>
<name>A0ABS6BLM0_9SPHN</name>
<comment type="caution">
    <text evidence="1">The sequence shown here is derived from an EMBL/GenBank/DDBJ whole genome shotgun (WGS) entry which is preliminary data.</text>
</comment>
<protein>
    <submittedName>
        <fullName evidence="1">Amino acid racemase</fullName>
        <ecNumber evidence="1">5.1.1.-</ecNumber>
    </submittedName>
</protein>